<dbReference type="AlphaFoldDB" id="A0A9W9PCT9"/>
<accession>A0A9W9PCT9</accession>
<keyword evidence="4" id="KW-0274">FAD</keyword>
<sequence>MWSKISIAQIQELELQLGSNVFKPGSCEFSTSTKRWSSIGNQTPGVVVIPETADHVARTVVFVKKYEIDFAVKGGGHSTDTSASTEGGILLDLCRLNRVIVCPETKTLAIEGGALWSDVNEAAALHDLAVVGGTVSQTGVGGLTLRGGYGYLTPQYGLAIDNLLKAKVITPDGSILDVSDTENSDLFWALRGAGQNFAIVVEFVFQGYSQHNEVWNGTITYHPNQLSEVVQALNSALFHVDGKAAAQCVFSLSPENEEPLITTVLFFNGSEKEGRHHFQMLLSIACIEENMQMKPYLEANTLLNALVPPGGPKKLLGVQLATPLRAEFAFSLLETITIKLKNEPDLRQSCLELDFFDPTQICKTSVTDTAFPRRDDCLNGALILQWKDSANNSEYISWGETIQMMCVEEMERTKNESPSFVSNFVGYTKDNGRTPKEMFGVNADRLLSIKRKYDPDNLFCNLNPLSLSLTESE</sequence>
<dbReference type="PANTHER" id="PTHR42973:SF39">
    <property type="entry name" value="FAD-BINDING PCMH-TYPE DOMAIN-CONTAINING PROTEIN"/>
    <property type="match status" value="1"/>
</dbReference>
<evidence type="ECO:0000256" key="2">
    <source>
        <dbReference type="ARBA" id="ARBA00005466"/>
    </source>
</evidence>
<dbReference type="InterPro" id="IPR016169">
    <property type="entry name" value="FAD-bd_PCMH_sub2"/>
</dbReference>
<evidence type="ECO:0000256" key="1">
    <source>
        <dbReference type="ARBA" id="ARBA00001974"/>
    </source>
</evidence>
<dbReference type="InterPro" id="IPR016166">
    <property type="entry name" value="FAD-bd_PCMH"/>
</dbReference>
<reference evidence="7" key="1">
    <citation type="submission" date="2022-11" db="EMBL/GenBank/DDBJ databases">
        <authorList>
            <person name="Petersen C."/>
        </authorList>
    </citation>
    <scope>NUCLEOTIDE SEQUENCE</scope>
    <source>
        <strain evidence="7">IBT 23319</strain>
    </source>
</reference>
<reference evidence="7" key="2">
    <citation type="journal article" date="2023" name="IMA Fungus">
        <title>Comparative genomic study of the Penicillium genus elucidates a diverse pangenome and 15 lateral gene transfer events.</title>
        <authorList>
            <person name="Petersen C."/>
            <person name="Sorensen T."/>
            <person name="Nielsen M.R."/>
            <person name="Sondergaard T.E."/>
            <person name="Sorensen J.L."/>
            <person name="Fitzpatrick D.A."/>
            <person name="Frisvad J.C."/>
            <person name="Nielsen K.L."/>
        </authorList>
    </citation>
    <scope>NUCLEOTIDE SEQUENCE</scope>
    <source>
        <strain evidence="7">IBT 23319</strain>
    </source>
</reference>
<dbReference type="SUPFAM" id="SSF56176">
    <property type="entry name" value="FAD-binding/transporter-associated domain-like"/>
    <property type="match status" value="1"/>
</dbReference>
<comment type="similarity">
    <text evidence="2">Belongs to the oxygen-dependent FAD-linked oxidoreductase family.</text>
</comment>
<comment type="cofactor">
    <cofactor evidence="1">
        <name>FAD</name>
        <dbReference type="ChEBI" id="CHEBI:57692"/>
    </cofactor>
</comment>
<organism evidence="7 8">
    <name type="scientific">Penicillium citrinum</name>
    <dbReference type="NCBI Taxonomy" id="5077"/>
    <lineage>
        <taxon>Eukaryota</taxon>
        <taxon>Fungi</taxon>
        <taxon>Dikarya</taxon>
        <taxon>Ascomycota</taxon>
        <taxon>Pezizomycotina</taxon>
        <taxon>Eurotiomycetes</taxon>
        <taxon>Eurotiomycetidae</taxon>
        <taxon>Eurotiales</taxon>
        <taxon>Aspergillaceae</taxon>
        <taxon>Penicillium</taxon>
    </lineage>
</organism>
<evidence type="ECO:0000259" key="6">
    <source>
        <dbReference type="PROSITE" id="PS51387"/>
    </source>
</evidence>
<dbReference type="Gene3D" id="3.30.465.10">
    <property type="match status" value="1"/>
</dbReference>
<dbReference type="InterPro" id="IPR006094">
    <property type="entry name" value="Oxid_FAD_bind_N"/>
</dbReference>
<dbReference type="Gene3D" id="3.40.462.20">
    <property type="match status" value="1"/>
</dbReference>
<name>A0A9W9PCT9_PENCI</name>
<dbReference type="InterPro" id="IPR016167">
    <property type="entry name" value="FAD-bd_PCMH_sub1"/>
</dbReference>
<dbReference type="InterPro" id="IPR050416">
    <property type="entry name" value="FAD-linked_Oxidoreductase"/>
</dbReference>
<dbReference type="EMBL" id="JAPQKT010000001">
    <property type="protein sequence ID" value="KAJ5241998.1"/>
    <property type="molecule type" value="Genomic_DNA"/>
</dbReference>
<feature type="domain" description="FAD-binding PCMH-type" evidence="6">
    <location>
        <begin position="39"/>
        <end position="210"/>
    </location>
</feature>
<evidence type="ECO:0000313" key="8">
    <source>
        <dbReference type="Proteomes" id="UP001147733"/>
    </source>
</evidence>
<evidence type="ECO:0000256" key="3">
    <source>
        <dbReference type="ARBA" id="ARBA00022630"/>
    </source>
</evidence>
<dbReference type="GO" id="GO:0071949">
    <property type="term" value="F:FAD binding"/>
    <property type="evidence" value="ECO:0007669"/>
    <property type="project" value="InterPro"/>
</dbReference>
<protein>
    <recommendedName>
        <fullName evidence="6">FAD-binding PCMH-type domain-containing protein</fullName>
    </recommendedName>
</protein>
<keyword evidence="3" id="KW-0285">Flavoprotein</keyword>
<evidence type="ECO:0000256" key="5">
    <source>
        <dbReference type="ARBA" id="ARBA00023002"/>
    </source>
</evidence>
<dbReference type="Pfam" id="PF08031">
    <property type="entry name" value="BBE"/>
    <property type="match status" value="1"/>
</dbReference>
<keyword evidence="8" id="KW-1185">Reference proteome</keyword>
<dbReference type="PROSITE" id="PS51387">
    <property type="entry name" value="FAD_PCMH"/>
    <property type="match status" value="1"/>
</dbReference>
<dbReference type="GO" id="GO:0016491">
    <property type="term" value="F:oxidoreductase activity"/>
    <property type="evidence" value="ECO:0007669"/>
    <property type="project" value="UniProtKB-KW"/>
</dbReference>
<evidence type="ECO:0000313" key="7">
    <source>
        <dbReference type="EMBL" id="KAJ5241998.1"/>
    </source>
</evidence>
<dbReference type="Gene3D" id="3.30.43.10">
    <property type="entry name" value="Uridine Diphospho-n-acetylenolpyruvylglucosamine Reductase, domain 2"/>
    <property type="match status" value="1"/>
</dbReference>
<dbReference type="OrthoDB" id="415825at2759"/>
<dbReference type="RefSeq" id="XP_056505002.1">
    <property type="nucleotide sequence ID" value="XM_056639245.1"/>
</dbReference>
<evidence type="ECO:0000256" key="4">
    <source>
        <dbReference type="ARBA" id="ARBA00022827"/>
    </source>
</evidence>
<dbReference type="Proteomes" id="UP001147733">
    <property type="component" value="Unassembled WGS sequence"/>
</dbReference>
<keyword evidence="5" id="KW-0560">Oxidoreductase</keyword>
<comment type="caution">
    <text evidence="7">The sequence shown here is derived from an EMBL/GenBank/DDBJ whole genome shotgun (WGS) entry which is preliminary data.</text>
</comment>
<dbReference type="GeneID" id="81378412"/>
<dbReference type="Pfam" id="PF01565">
    <property type="entry name" value="FAD_binding_4"/>
    <property type="match status" value="1"/>
</dbReference>
<dbReference type="InterPro" id="IPR036318">
    <property type="entry name" value="FAD-bd_PCMH-like_sf"/>
</dbReference>
<dbReference type="PANTHER" id="PTHR42973">
    <property type="entry name" value="BINDING OXIDOREDUCTASE, PUTATIVE (AFU_ORTHOLOGUE AFUA_1G17690)-RELATED"/>
    <property type="match status" value="1"/>
</dbReference>
<gene>
    <name evidence="7" type="ORF">N7469_000325</name>
</gene>
<proteinExistence type="inferred from homology"/>
<dbReference type="InterPro" id="IPR012951">
    <property type="entry name" value="BBE"/>
</dbReference>